<evidence type="ECO:0000256" key="2">
    <source>
        <dbReference type="ARBA" id="ARBA00022694"/>
    </source>
</evidence>
<dbReference type="Proteomes" id="UP000321934">
    <property type="component" value="Chromosome"/>
</dbReference>
<proteinExistence type="inferred from homology"/>
<comment type="caution">
    <text evidence="4">Lacks conserved residue(s) required for the propagation of feature annotation.</text>
</comment>
<dbReference type="HAMAP" id="MF_00171">
    <property type="entry name" value="TruA"/>
    <property type="match status" value="1"/>
</dbReference>
<comment type="subunit">
    <text evidence="4">Homodimer.</text>
</comment>
<accession>A0A5B8XIM4</accession>
<name>A0A5B8XIM4_9RICK</name>
<evidence type="ECO:0000256" key="4">
    <source>
        <dbReference type="HAMAP-Rule" id="MF_00171"/>
    </source>
</evidence>
<gene>
    <name evidence="4" type="primary">truA</name>
    <name evidence="9" type="ORF">Deia_01049</name>
</gene>
<dbReference type="EC" id="5.4.99.12" evidence="4"/>
<dbReference type="PANTHER" id="PTHR11142">
    <property type="entry name" value="PSEUDOURIDYLATE SYNTHASE"/>
    <property type="match status" value="1"/>
</dbReference>
<dbReference type="GO" id="GO:0160147">
    <property type="term" value="F:tRNA pseudouridine(38-40) synthase activity"/>
    <property type="evidence" value="ECO:0007669"/>
    <property type="project" value="UniProtKB-EC"/>
</dbReference>
<dbReference type="GO" id="GO:0003723">
    <property type="term" value="F:RNA binding"/>
    <property type="evidence" value="ECO:0007669"/>
    <property type="project" value="InterPro"/>
</dbReference>
<evidence type="ECO:0000256" key="6">
    <source>
        <dbReference type="PIRSR" id="PIRSR001430-2"/>
    </source>
</evidence>
<dbReference type="NCBIfam" id="TIGR00071">
    <property type="entry name" value="hisT_truA"/>
    <property type="match status" value="1"/>
</dbReference>
<keyword evidence="3 4" id="KW-0413">Isomerase</keyword>
<feature type="domain" description="Pseudouridine synthase I TruA alpha/beta" evidence="8">
    <location>
        <begin position="148"/>
        <end position="249"/>
    </location>
</feature>
<evidence type="ECO:0000313" key="10">
    <source>
        <dbReference type="Proteomes" id="UP000321934"/>
    </source>
</evidence>
<dbReference type="InterPro" id="IPR020097">
    <property type="entry name" value="PsdUridine_synth_TruA_a/b_dom"/>
</dbReference>
<feature type="domain" description="Pseudouridine synthase I TruA alpha/beta" evidence="8">
    <location>
        <begin position="8"/>
        <end position="107"/>
    </location>
</feature>
<dbReference type="OrthoDB" id="9811823at2"/>
<keyword evidence="2 4" id="KW-0819">tRNA processing</keyword>
<evidence type="ECO:0000313" key="9">
    <source>
        <dbReference type="EMBL" id="QED23831.1"/>
    </source>
</evidence>
<dbReference type="RefSeq" id="WP_146821240.1">
    <property type="nucleotide sequence ID" value="NZ_CP029077.1"/>
</dbReference>
<dbReference type="SUPFAM" id="SSF55120">
    <property type="entry name" value="Pseudouridine synthase"/>
    <property type="match status" value="1"/>
</dbReference>
<dbReference type="PIRSF" id="PIRSF001430">
    <property type="entry name" value="tRNA_psdUrid_synth"/>
    <property type="match status" value="1"/>
</dbReference>
<dbReference type="InterPro" id="IPR020094">
    <property type="entry name" value="TruA/RsuA/RluB/E/F_N"/>
</dbReference>
<feature type="active site" description="Nucleophile" evidence="4 5">
    <location>
        <position position="55"/>
    </location>
</feature>
<dbReference type="CDD" id="cd02570">
    <property type="entry name" value="PseudoU_synth_EcTruA"/>
    <property type="match status" value="1"/>
</dbReference>
<dbReference type="Pfam" id="PF01416">
    <property type="entry name" value="PseudoU_synth_1"/>
    <property type="match status" value="2"/>
</dbReference>
<sequence>MKKYKCKVQYLGKNYAGMQKQESNLDVKTIQGEIEKALFRLTKSHVSIDYAGRTDAGVSAKGQVISFEITDKIPIEKIERAVNSLLGENDIIVYDICEVLPDFSPRFDAKMRTYKYFIDTNLHGDIAKRASHLHISYKLDIEKIQAASRFLIGRHDFTAFSKKTDSNLQNPIRSISAIEIMAENDEIIFTISAKSFLHNMVRIIVGTMIDVGRGAKNPEDVKRILEQKDRRSAGKTISPCGLWFWDVEY</sequence>
<evidence type="ECO:0000256" key="1">
    <source>
        <dbReference type="ARBA" id="ARBA00009375"/>
    </source>
</evidence>
<dbReference type="InterPro" id="IPR020095">
    <property type="entry name" value="PsdUridine_synth_TruA_C"/>
</dbReference>
<dbReference type="FunFam" id="3.30.70.580:FF:000001">
    <property type="entry name" value="tRNA pseudouridine synthase A"/>
    <property type="match status" value="1"/>
</dbReference>
<keyword evidence="10" id="KW-1185">Reference proteome</keyword>
<dbReference type="InterPro" id="IPR001406">
    <property type="entry name" value="PsdUridine_synth_TruA"/>
</dbReference>
<comment type="catalytic activity">
    <reaction evidence="4 7">
        <text>uridine(38/39/40) in tRNA = pseudouridine(38/39/40) in tRNA</text>
        <dbReference type="Rhea" id="RHEA:22376"/>
        <dbReference type="Rhea" id="RHEA-COMP:10085"/>
        <dbReference type="Rhea" id="RHEA-COMP:10087"/>
        <dbReference type="ChEBI" id="CHEBI:65314"/>
        <dbReference type="ChEBI" id="CHEBI:65315"/>
        <dbReference type="EC" id="5.4.99.12"/>
    </reaction>
</comment>
<dbReference type="InterPro" id="IPR020103">
    <property type="entry name" value="PsdUridine_synth_cat_dom_sf"/>
</dbReference>
<dbReference type="Gene3D" id="3.30.70.660">
    <property type="entry name" value="Pseudouridine synthase I, catalytic domain, C-terminal subdomain"/>
    <property type="match status" value="1"/>
</dbReference>
<feature type="binding site" evidence="4 6">
    <location>
        <position position="114"/>
    </location>
    <ligand>
        <name>substrate</name>
    </ligand>
</feature>
<dbReference type="Gene3D" id="3.30.70.580">
    <property type="entry name" value="Pseudouridine synthase I, catalytic domain, N-terminal subdomain"/>
    <property type="match status" value="1"/>
</dbReference>
<evidence type="ECO:0000259" key="8">
    <source>
        <dbReference type="Pfam" id="PF01416"/>
    </source>
</evidence>
<protein>
    <recommendedName>
        <fullName evidence="4">tRNA pseudouridine synthase A</fullName>
        <ecNumber evidence="4">5.4.99.12</ecNumber>
    </recommendedName>
    <alternativeName>
        <fullName evidence="4">tRNA pseudouridine(38-40) synthase</fullName>
    </alternativeName>
    <alternativeName>
        <fullName evidence="4">tRNA pseudouridylate synthase I</fullName>
    </alternativeName>
    <alternativeName>
        <fullName evidence="4">tRNA-uridine isomerase I</fullName>
    </alternativeName>
</protein>
<dbReference type="PANTHER" id="PTHR11142:SF0">
    <property type="entry name" value="TRNA PSEUDOURIDINE SYNTHASE-LIKE 1"/>
    <property type="match status" value="1"/>
</dbReference>
<evidence type="ECO:0000256" key="3">
    <source>
        <dbReference type="ARBA" id="ARBA00023235"/>
    </source>
</evidence>
<dbReference type="GO" id="GO:0031119">
    <property type="term" value="P:tRNA pseudouridine synthesis"/>
    <property type="evidence" value="ECO:0007669"/>
    <property type="project" value="UniProtKB-UniRule"/>
</dbReference>
<organism evidence="9 10">
    <name type="scientific">Candidatus Deianiraea vastatrix</name>
    <dbReference type="NCBI Taxonomy" id="2163644"/>
    <lineage>
        <taxon>Bacteria</taxon>
        <taxon>Pseudomonadati</taxon>
        <taxon>Pseudomonadota</taxon>
        <taxon>Alphaproteobacteria</taxon>
        <taxon>Rickettsiales</taxon>
        <taxon>Candidatus Deianiraeaceae</taxon>
        <taxon>Candidatus Deianiraea</taxon>
    </lineage>
</organism>
<evidence type="ECO:0000256" key="7">
    <source>
        <dbReference type="RuleBase" id="RU003792"/>
    </source>
</evidence>
<reference evidence="9 10" key="1">
    <citation type="journal article" date="2019" name="ISME J.">
        <title>Deianiraea, an extracellular bacterium associated with the ciliate Paramecium, suggests an alternative scenario for the evolution of Rickettsiales.</title>
        <authorList>
            <person name="Castelli M."/>
            <person name="Sabaneyeva E."/>
            <person name="Lanzoni O."/>
            <person name="Lebedeva N."/>
            <person name="Floriano A.M."/>
            <person name="Gaiarsa S."/>
            <person name="Benken K."/>
            <person name="Modeo L."/>
            <person name="Bandi C."/>
            <person name="Potekhin A."/>
            <person name="Sassera D."/>
            <person name="Petroni G."/>
        </authorList>
    </citation>
    <scope>NUCLEOTIDE SEQUENCE [LARGE SCALE GENOMIC DNA]</scope>
    <source>
        <strain evidence="9">CyL4-1</strain>
    </source>
</reference>
<evidence type="ECO:0000256" key="5">
    <source>
        <dbReference type="PIRSR" id="PIRSR001430-1"/>
    </source>
</evidence>
<comment type="function">
    <text evidence="4">Formation of pseudouridine at positions 38, 39 and 40 in the anticodon stem and loop of transfer RNAs.</text>
</comment>
<dbReference type="AlphaFoldDB" id="A0A5B8XIM4"/>
<dbReference type="EMBL" id="CP029077">
    <property type="protein sequence ID" value="QED23831.1"/>
    <property type="molecule type" value="Genomic_DNA"/>
</dbReference>
<comment type="similarity">
    <text evidence="1 4 7">Belongs to the tRNA pseudouridine synthase TruA family.</text>
</comment>